<protein>
    <recommendedName>
        <fullName evidence="1">Bacteriophage P22 tailspike N-terminal domain-containing protein</fullName>
    </recommendedName>
</protein>
<dbReference type="InterPro" id="IPR009093">
    <property type="entry name" value="P22_tailspike_N"/>
</dbReference>
<organism evidence="2">
    <name type="scientific">Salmonella enterica subsp. enterica serovar Nima</name>
    <dbReference type="NCBI Taxonomy" id="940233"/>
    <lineage>
        <taxon>Bacteria</taxon>
        <taxon>Pseudomonadati</taxon>
        <taxon>Pseudomonadota</taxon>
        <taxon>Gammaproteobacteria</taxon>
        <taxon>Enterobacterales</taxon>
        <taxon>Enterobacteriaceae</taxon>
        <taxon>Salmonella</taxon>
    </lineage>
</organism>
<reference evidence="2" key="1">
    <citation type="submission" date="2018-06" db="EMBL/GenBank/DDBJ databases">
        <authorList>
            <person name="Ashton P.M."/>
            <person name="Dallman T."/>
            <person name="Nair S."/>
            <person name="De Pinna E."/>
            <person name="Peters T."/>
            <person name="Grant K."/>
        </authorList>
    </citation>
    <scope>NUCLEOTIDE SEQUENCE</scope>
    <source>
        <strain evidence="2">45256</strain>
    </source>
</reference>
<evidence type="ECO:0000259" key="1">
    <source>
        <dbReference type="Pfam" id="PF09008"/>
    </source>
</evidence>
<dbReference type="AlphaFoldDB" id="A0A5I3I3W5"/>
<dbReference type="Pfam" id="PF09008">
    <property type="entry name" value="Head_binding"/>
    <property type="match status" value="1"/>
</dbReference>
<comment type="caution">
    <text evidence="2">The sequence shown here is derived from an EMBL/GenBank/DDBJ whole genome shotgun (WGS) entry which is preliminary data.</text>
</comment>
<gene>
    <name evidence="2" type="ORF">DOW48_20870</name>
</gene>
<feature type="domain" description="Bacteriophage P22 tailspike N-terminal" evidence="1">
    <location>
        <begin position="10"/>
        <end position="44"/>
    </location>
</feature>
<accession>A0A5I3I3W5</accession>
<sequence>MCHPCFLSRDAKFVTVQGHSMAVYDAYGAQQFYFPNVLKYDPDQFGPDFKDQLAQDGSYINDETKGDALIGVHLPAIGAIHRTQHDKNQDFITPQDFGVKMDGTDSTGAINAFVEYVNAIPNTDGIPVGVLFPPGTISYSKDMHFTRPVNIYCNGTVFHYNGSGDAFHLGPDDLGPDYNAATGKTPFHKCYSIEGAVFEGGTTSGNAISFAHWVPDCRVFRCEFRAFGGDGSWAIRAEFNNWLVTVSQCVFWGHTDYRQDAVNTRNFLNARGYRDDPTYYKVNDQWSTRVQALDNRLFGTGWRRAGTAYLLSGWKCRVIGGSCEGFLDDIILSGGCNEIEINGFYTEKNFSGDSGEVPVTIRISYPGDPFITAGYADALSGVVPTSASTWIKRLTVKNCYFNLHNTEHDARFILFSSNLTLEQFHIDSTSFVHSTHELVGAPEIPGHRDWYIGDICFDGDNAITNRLIESSFASMYKPSYKSRAINLIKNVSAENITSGYTGPAPINTNFGTSGISATSDGSGGSYVLTKIATGNTSDRGYERNRLDMNSAAYQLICTTAASGQTFLQIQWDASISSMGIQGVTACFSFYAKAYNSPVTLNGFLLSSISAVNTQSANTAVVAVGDWFKYSLNFTPAVSMPLGAAVTSSEIVRVSVALPAGTVFAVDIASPVLTIGEVAYPLYACM</sequence>
<name>A0A5I3I3W5_SALET</name>
<dbReference type="EMBL" id="AAHFHJ010000034">
    <property type="protein sequence ID" value="EBV4571417.1"/>
    <property type="molecule type" value="Genomic_DNA"/>
</dbReference>
<dbReference type="InterPro" id="IPR012334">
    <property type="entry name" value="Pectin_lyas_fold"/>
</dbReference>
<dbReference type="SUPFAM" id="SSF51327">
    <property type="entry name" value="Head-binding domain of phage P22 tailspike protein"/>
    <property type="match status" value="1"/>
</dbReference>
<proteinExistence type="predicted"/>
<dbReference type="Gene3D" id="2.160.20.10">
    <property type="entry name" value="Single-stranded right-handed beta-helix, Pectin lyase-like"/>
    <property type="match status" value="1"/>
</dbReference>
<dbReference type="InterPro" id="IPR036730">
    <property type="entry name" value="P22_tailspike_N_sf"/>
</dbReference>
<evidence type="ECO:0000313" key="2">
    <source>
        <dbReference type="EMBL" id="EBV4571417.1"/>
    </source>
</evidence>
<dbReference type="Gene3D" id="2.170.14.10">
    <property type="entry name" value="Phage P22 tailspike-like, N-terminal domain"/>
    <property type="match status" value="1"/>
</dbReference>